<dbReference type="FunFam" id="3.30.200.20:FF:000195">
    <property type="entry name" value="G-type lectin S-receptor-like serine/threonine-protein kinase"/>
    <property type="match status" value="1"/>
</dbReference>
<reference evidence="17 18" key="1">
    <citation type="submission" date="2021-09" db="EMBL/GenBank/DDBJ databases">
        <title>Genomic insights and catalytic innovation underlie evolution of tropane alkaloids biosynthesis.</title>
        <authorList>
            <person name="Wang Y.-J."/>
            <person name="Tian T."/>
            <person name="Huang J.-P."/>
            <person name="Huang S.-X."/>
        </authorList>
    </citation>
    <scope>NUCLEOTIDE SEQUENCE [LARGE SCALE GENOMIC DNA]</scope>
    <source>
        <strain evidence="17">KIB-2018</strain>
        <tissue evidence="17">Leaf</tissue>
    </source>
</reference>
<dbReference type="GO" id="GO:0005524">
    <property type="term" value="F:ATP binding"/>
    <property type="evidence" value="ECO:0007669"/>
    <property type="project" value="UniProtKB-UniRule"/>
</dbReference>
<dbReference type="InterPro" id="IPR008271">
    <property type="entry name" value="Ser/Thr_kinase_AS"/>
</dbReference>
<dbReference type="PROSITE" id="PS50011">
    <property type="entry name" value="PROTEIN_KINASE_DOM"/>
    <property type="match status" value="1"/>
</dbReference>
<dbReference type="PROSITE" id="PS00107">
    <property type="entry name" value="PROTEIN_KINASE_ATP"/>
    <property type="match status" value="1"/>
</dbReference>
<dbReference type="SMART" id="SM00220">
    <property type="entry name" value="S_TKc"/>
    <property type="match status" value="1"/>
</dbReference>
<evidence type="ECO:0000256" key="1">
    <source>
        <dbReference type="ARBA" id="ARBA00012513"/>
    </source>
</evidence>
<evidence type="ECO:0000256" key="14">
    <source>
        <dbReference type="SAM" id="MobiDB-lite"/>
    </source>
</evidence>
<dbReference type="Pfam" id="PF07714">
    <property type="entry name" value="PK_Tyr_Ser-Thr"/>
    <property type="match status" value="1"/>
</dbReference>
<dbReference type="Gene3D" id="3.30.200.20">
    <property type="entry name" value="Phosphorylase Kinase, domain 1"/>
    <property type="match status" value="1"/>
</dbReference>
<evidence type="ECO:0000256" key="13">
    <source>
        <dbReference type="RuleBase" id="RU000304"/>
    </source>
</evidence>
<keyword evidence="15" id="KW-0812">Transmembrane</keyword>
<evidence type="ECO:0000256" key="4">
    <source>
        <dbReference type="ARBA" id="ARBA00022729"/>
    </source>
</evidence>
<name>A0AAV8SJQ5_9ROSI</name>
<dbReference type="PROSITE" id="PS00108">
    <property type="entry name" value="PROTEIN_KINASE_ST"/>
    <property type="match status" value="1"/>
</dbReference>
<evidence type="ECO:0000256" key="9">
    <source>
        <dbReference type="ARBA" id="ARBA00023180"/>
    </source>
</evidence>
<evidence type="ECO:0000256" key="7">
    <source>
        <dbReference type="ARBA" id="ARBA00022840"/>
    </source>
</evidence>
<keyword evidence="15" id="KW-1133">Transmembrane helix</keyword>
<feature type="domain" description="Protein kinase" evidence="16">
    <location>
        <begin position="79"/>
        <end position="343"/>
    </location>
</feature>
<dbReference type="SUPFAM" id="SSF56112">
    <property type="entry name" value="Protein kinase-like (PK-like)"/>
    <property type="match status" value="1"/>
</dbReference>
<dbReference type="EC" id="2.7.11.1" evidence="1"/>
<evidence type="ECO:0000256" key="15">
    <source>
        <dbReference type="SAM" id="Phobius"/>
    </source>
</evidence>
<keyword evidence="15" id="KW-0472">Membrane</keyword>
<dbReference type="PANTHER" id="PTHR27002:SF851">
    <property type="entry name" value="G-TYPE LECTIN S-RECEPTOR-LIKE SERINE_THREONINE-PROTEIN KINASE SD1-1"/>
    <property type="match status" value="1"/>
</dbReference>
<evidence type="ECO:0000256" key="10">
    <source>
        <dbReference type="ARBA" id="ARBA00047899"/>
    </source>
</evidence>
<keyword evidence="8" id="KW-1015">Disulfide bond</keyword>
<dbReference type="InterPro" id="IPR021820">
    <property type="entry name" value="S-locus_recpt_kinase_C"/>
</dbReference>
<protein>
    <recommendedName>
        <fullName evidence="1">non-specific serine/threonine protein kinase</fullName>
        <ecNumber evidence="1">2.7.11.1</ecNumber>
    </recommendedName>
</protein>
<evidence type="ECO:0000256" key="12">
    <source>
        <dbReference type="PROSITE-ProRule" id="PRU10141"/>
    </source>
</evidence>
<dbReference type="PANTHER" id="PTHR27002">
    <property type="entry name" value="RECEPTOR-LIKE SERINE/THREONINE-PROTEIN KINASE SD1-8"/>
    <property type="match status" value="1"/>
</dbReference>
<evidence type="ECO:0000256" key="2">
    <source>
        <dbReference type="ARBA" id="ARBA00022527"/>
    </source>
</evidence>
<feature type="compositionally biased region" description="Polar residues" evidence="14">
    <location>
        <begin position="354"/>
        <end position="377"/>
    </location>
</feature>
<evidence type="ECO:0000256" key="5">
    <source>
        <dbReference type="ARBA" id="ARBA00022741"/>
    </source>
</evidence>
<dbReference type="AlphaFoldDB" id="A0AAV8SJQ5"/>
<dbReference type="InterPro" id="IPR017441">
    <property type="entry name" value="Protein_kinase_ATP_BS"/>
</dbReference>
<dbReference type="Gene3D" id="1.10.510.10">
    <property type="entry name" value="Transferase(Phosphotransferase) domain 1"/>
    <property type="match status" value="1"/>
</dbReference>
<dbReference type="GO" id="GO:0005886">
    <property type="term" value="C:plasma membrane"/>
    <property type="evidence" value="ECO:0007669"/>
    <property type="project" value="TreeGrafter"/>
</dbReference>
<comment type="catalytic activity">
    <reaction evidence="10">
        <text>L-threonyl-[protein] + ATP = O-phospho-L-threonyl-[protein] + ADP + H(+)</text>
        <dbReference type="Rhea" id="RHEA:46608"/>
        <dbReference type="Rhea" id="RHEA-COMP:11060"/>
        <dbReference type="Rhea" id="RHEA-COMP:11605"/>
        <dbReference type="ChEBI" id="CHEBI:15378"/>
        <dbReference type="ChEBI" id="CHEBI:30013"/>
        <dbReference type="ChEBI" id="CHEBI:30616"/>
        <dbReference type="ChEBI" id="CHEBI:61977"/>
        <dbReference type="ChEBI" id="CHEBI:456216"/>
        <dbReference type="EC" id="2.7.11.1"/>
    </reaction>
</comment>
<feature type="region of interest" description="Disordered" evidence="14">
    <location>
        <begin position="353"/>
        <end position="377"/>
    </location>
</feature>
<accession>A0AAV8SJQ5</accession>
<dbReference type="InterPro" id="IPR001245">
    <property type="entry name" value="Ser-Thr/Tyr_kinase_cat_dom"/>
</dbReference>
<dbReference type="InterPro" id="IPR011009">
    <property type="entry name" value="Kinase-like_dom_sf"/>
</dbReference>
<evidence type="ECO:0000256" key="3">
    <source>
        <dbReference type="ARBA" id="ARBA00022679"/>
    </source>
</evidence>
<proteinExistence type="inferred from homology"/>
<dbReference type="Pfam" id="PF11883">
    <property type="entry name" value="DUF3403"/>
    <property type="match status" value="1"/>
</dbReference>
<organism evidence="17 18">
    <name type="scientific">Erythroxylum novogranatense</name>
    <dbReference type="NCBI Taxonomy" id="1862640"/>
    <lineage>
        <taxon>Eukaryota</taxon>
        <taxon>Viridiplantae</taxon>
        <taxon>Streptophyta</taxon>
        <taxon>Embryophyta</taxon>
        <taxon>Tracheophyta</taxon>
        <taxon>Spermatophyta</taxon>
        <taxon>Magnoliopsida</taxon>
        <taxon>eudicotyledons</taxon>
        <taxon>Gunneridae</taxon>
        <taxon>Pentapetalae</taxon>
        <taxon>rosids</taxon>
        <taxon>fabids</taxon>
        <taxon>Malpighiales</taxon>
        <taxon>Erythroxylaceae</taxon>
        <taxon>Erythroxylum</taxon>
    </lineage>
</organism>
<evidence type="ECO:0000259" key="16">
    <source>
        <dbReference type="PROSITE" id="PS50011"/>
    </source>
</evidence>
<feature type="binding site" evidence="12">
    <location>
        <position position="107"/>
    </location>
    <ligand>
        <name>ATP</name>
        <dbReference type="ChEBI" id="CHEBI:30616"/>
    </ligand>
</feature>
<comment type="caution">
    <text evidence="17">The sequence shown here is derived from an EMBL/GenBank/DDBJ whole genome shotgun (WGS) entry which is preliminary data.</text>
</comment>
<dbReference type="FunFam" id="1.10.510.10:FF:000060">
    <property type="entry name" value="G-type lectin S-receptor-like serine/threonine-protein kinase"/>
    <property type="match status" value="1"/>
</dbReference>
<keyword evidence="6" id="KW-0418">Kinase</keyword>
<sequence length="377" mass="42334">MRNHHLGVDAKKVRIISPLAAGLVFLCLGVIFCIWKKKQKKAKKLNSLLKGSSHVKAQKEHLDLPLFDLRTITCATNNFTSTNKLGKGGFGTVYKGILKDGQEIAVKRLSKTSRQGLSEFKNEVTYIAKLQHRNLVKLLGCCIETDEIMLIYEFMPNKSLDYFIFDATLSKILDWPKRYNIINGIARGLQYLHQDSRLRIIHRDLKVGNVLLDQDMNPKISDFGLARCFGEDQTEANTKKVVGTYGYMSPEYQVDGIYSVKSDVFSFGVMVLEIAWRLHQEGRSLELIAEPAKVSCSQSEILQTIQVALLCVQRSPEDRPSMSSVVLMMSGAGSLPLPKQPGFFTERELVEANAPSSQSNFRPFSPNELTLSSLDPR</sequence>
<dbReference type="GO" id="GO:0004674">
    <property type="term" value="F:protein serine/threonine kinase activity"/>
    <property type="evidence" value="ECO:0007669"/>
    <property type="project" value="UniProtKB-KW"/>
</dbReference>
<dbReference type="EMBL" id="JAIWQS010000010">
    <property type="protein sequence ID" value="KAJ8752193.1"/>
    <property type="molecule type" value="Genomic_DNA"/>
</dbReference>
<dbReference type="Proteomes" id="UP001159364">
    <property type="component" value="Linkage Group LG10"/>
</dbReference>
<keyword evidence="4" id="KW-0732">Signal</keyword>
<keyword evidence="18" id="KW-1185">Reference proteome</keyword>
<evidence type="ECO:0000256" key="6">
    <source>
        <dbReference type="ARBA" id="ARBA00022777"/>
    </source>
</evidence>
<comment type="similarity">
    <text evidence="13">Belongs to the protein kinase superfamily.</text>
</comment>
<evidence type="ECO:0000313" key="17">
    <source>
        <dbReference type="EMBL" id="KAJ8752193.1"/>
    </source>
</evidence>
<comment type="catalytic activity">
    <reaction evidence="11">
        <text>L-seryl-[protein] + ATP = O-phospho-L-seryl-[protein] + ADP + H(+)</text>
        <dbReference type="Rhea" id="RHEA:17989"/>
        <dbReference type="Rhea" id="RHEA-COMP:9863"/>
        <dbReference type="Rhea" id="RHEA-COMP:11604"/>
        <dbReference type="ChEBI" id="CHEBI:15378"/>
        <dbReference type="ChEBI" id="CHEBI:29999"/>
        <dbReference type="ChEBI" id="CHEBI:30616"/>
        <dbReference type="ChEBI" id="CHEBI:83421"/>
        <dbReference type="ChEBI" id="CHEBI:456216"/>
        <dbReference type="EC" id="2.7.11.1"/>
    </reaction>
</comment>
<feature type="transmembrane region" description="Helical" evidence="15">
    <location>
        <begin position="15"/>
        <end position="35"/>
    </location>
</feature>
<keyword evidence="9" id="KW-0325">Glycoprotein</keyword>
<keyword evidence="2 13" id="KW-0723">Serine/threonine-protein kinase</keyword>
<evidence type="ECO:0000256" key="8">
    <source>
        <dbReference type="ARBA" id="ARBA00023157"/>
    </source>
</evidence>
<dbReference type="InterPro" id="IPR000719">
    <property type="entry name" value="Prot_kinase_dom"/>
</dbReference>
<keyword evidence="3" id="KW-0808">Transferase</keyword>
<keyword evidence="7 12" id="KW-0067">ATP-binding</keyword>
<evidence type="ECO:0000313" key="18">
    <source>
        <dbReference type="Proteomes" id="UP001159364"/>
    </source>
</evidence>
<dbReference type="CDD" id="cd14066">
    <property type="entry name" value="STKc_IRAK"/>
    <property type="match status" value="1"/>
</dbReference>
<evidence type="ECO:0000256" key="11">
    <source>
        <dbReference type="ARBA" id="ARBA00048679"/>
    </source>
</evidence>
<gene>
    <name evidence="17" type="ORF">K2173_003801</name>
</gene>
<keyword evidence="5 12" id="KW-0547">Nucleotide-binding</keyword>